<evidence type="ECO:0000313" key="2">
    <source>
        <dbReference type="Proteomes" id="UP000018906"/>
    </source>
</evidence>
<proteinExistence type="predicted"/>
<organism evidence="1 2">
    <name type="scientific">Acinetobacter baumannii UH5307</name>
    <dbReference type="NCBI Taxonomy" id="1398973"/>
    <lineage>
        <taxon>Bacteria</taxon>
        <taxon>Pseudomonadati</taxon>
        <taxon>Pseudomonadota</taxon>
        <taxon>Gammaproteobacteria</taxon>
        <taxon>Moraxellales</taxon>
        <taxon>Moraxellaceae</taxon>
        <taxon>Acinetobacter</taxon>
        <taxon>Acinetobacter calcoaceticus/baumannii complex</taxon>
    </lineage>
</organism>
<sequence>MLGLTGMGTYVSLETYVYWIDPSGGPIIQIARGSSSAFTAERRSADYNSWFAWSQDIKALSDGLSNKAEASALSSLDAKVSTIDGKVSTQATSITNLQTTVGGHTASIQSQQQSIDGLKSRATLKLQSGNLIGGVGIENDSKTVDFIIQANKFAIAPPSNAAAGSVAPKYAFVYQPTATTLPNGTVVPAGLYLDNASIGYINAEKINASSLSAISANLGTLTTLKDPTKPNGARMVITGSLTTVYDDNNVARIRLGIW</sequence>
<comment type="caution">
    <text evidence="1">The sequence shown here is derived from an EMBL/GenBank/DDBJ whole genome shotgun (WGS) entry which is preliminary data.</text>
</comment>
<reference evidence="1 2" key="1">
    <citation type="journal article" date="2014" name="MBio">
        <title>New insights into dissemination and variation of the health care-associated pathogen Acinetobacter baumannii from genomic analysis.</title>
        <authorList>
            <person name="Wright M.S."/>
            <person name="Haft D.H."/>
            <person name="Harkins D.M."/>
            <person name="Perez F."/>
            <person name="Hujer K.M."/>
            <person name="Bajaksouzian S."/>
            <person name="Benard M.F."/>
            <person name="Jacobs M.R."/>
            <person name="Bonomo R.A."/>
            <person name="Adams M.D."/>
        </authorList>
    </citation>
    <scope>NUCLEOTIDE SEQUENCE [LARGE SCALE GENOMIC DNA]</scope>
    <source>
        <strain evidence="1 2">UH5307</strain>
    </source>
</reference>
<dbReference type="AlphaFoldDB" id="A0ABC9UYG7"/>
<gene>
    <name evidence="1" type="ORF">P669_1077</name>
</gene>
<evidence type="ECO:0000313" key="1">
    <source>
        <dbReference type="EMBL" id="ETQ80439.1"/>
    </source>
</evidence>
<dbReference type="Gene3D" id="1.20.5.340">
    <property type="match status" value="1"/>
</dbReference>
<name>A0ABC9UYG7_ACIBA</name>
<protein>
    <submittedName>
        <fullName evidence="1">PF09327 domain protein</fullName>
    </submittedName>
</protein>
<accession>A0ABC9UYG7</accession>
<dbReference type="EMBL" id="AYFO01000101">
    <property type="protein sequence ID" value="ETQ80439.1"/>
    <property type="molecule type" value="Genomic_DNA"/>
</dbReference>
<dbReference type="Proteomes" id="UP000018906">
    <property type="component" value="Unassembled WGS sequence"/>
</dbReference>